<keyword evidence="2" id="KW-0808">Transferase</keyword>
<dbReference type="GO" id="GO:0016740">
    <property type="term" value="F:transferase activity"/>
    <property type="evidence" value="ECO:0007669"/>
    <property type="project" value="UniProtKB-KW"/>
</dbReference>
<dbReference type="Gene3D" id="3.90.550.10">
    <property type="entry name" value="Spore Coat Polysaccharide Biosynthesis Protein SpsA, Chain A"/>
    <property type="match status" value="1"/>
</dbReference>
<dbReference type="CDD" id="cd02511">
    <property type="entry name" value="Beta4Glucosyltransferase"/>
    <property type="match status" value="1"/>
</dbReference>
<evidence type="ECO:0000313" key="2">
    <source>
        <dbReference type="EMBL" id="CED94098.1"/>
    </source>
</evidence>
<dbReference type="SUPFAM" id="SSF48452">
    <property type="entry name" value="TPR-like"/>
    <property type="match status" value="1"/>
</dbReference>
<dbReference type="SMART" id="SM00028">
    <property type="entry name" value="TPR"/>
    <property type="match status" value="3"/>
</dbReference>
<feature type="domain" description="Glycosyltransferase 2-like" evidence="1">
    <location>
        <begin position="10"/>
        <end position="151"/>
    </location>
</feature>
<keyword evidence="3" id="KW-1185">Reference proteome</keyword>
<evidence type="ECO:0000313" key="3">
    <source>
        <dbReference type="Proteomes" id="UP000245622"/>
    </source>
</evidence>
<dbReference type="Pfam" id="PF00535">
    <property type="entry name" value="Glycos_transf_2"/>
    <property type="match status" value="1"/>
</dbReference>
<dbReference type="PANTHER" id="PTHR43630:SF2">
    <property type="entry name" value="GLYCOSYLTRANSFERASE"/>
    <property type="match status" value="1"/>
</dbReference>
<gene>
    <name evidence="2" type="ORF">CRIB_1491</name>
</gene>
<organism evidence="2 3">
    <name type="scientific">Romboutsia ilealis</name>
    <dbReference type="NCBI Taxonomy" id="1115758"/>
    <lineage>
        <taxon>Bacteria</taxon>
        <taxon>Bacillati</taxon>
        <taxon>Bacillota</taxon>
        <taxon>Clostridia</taxon>
        <taxon>Peptostreptococcales</taxon>
        <taxon>Peptostreptococcaceae</taxon>
        <taxon>Romboutsia</taxon>
    </lineage>
</organism>
<dbReference type="InterPro" id="IPR001173">
    <property type="entry name" value="Glyco_trans_2-like"/>
</dbReference>
<name>A0A1V1I1K5_9FIRM</name>
<dbReference type="SUPFAM" id="SSF53448">
    <property type="entry name" value="Nucleotide-diphospho-sugar transferases"/>
    <property type="match status" value="1"/>
</dbReference>
<dbReference type="InterPro" id="IPR011990">
    <property type="entry name" value="TPR-like_helical_dom_sf"/>
</dbReference>
<proteinExistence type="predicted"/>
<reference evidence="2 3" key="1">
    <citation type="submission" date="2014-04" db="EMBL/GenBank/DDBJ databases">
        <authorList>
            <person name="Hornung B.V."/>
        </authorList>
    </citation>
    <scope>NUCLEOTIDE SEQUENCE [LARGE SCALE GENOMIC DNA]</scope>
    <source>
        <strain evidence="2 3">CRIB</strain>
    </source>
</reference>
<dbReference type="InterPro" id="IPR029044">
    <property type="entry name" value="Nucleotide-diphossugar_trans"/>
</dbReference>
<dbReference type="InterPro" id="IPR019734">
    <property type="entry name" value="TPR_rpt"/>
</dbReference>
<dbReference type="PANTHER" id="PTHR43630">
    <property type="entry name" value="POLY-BETA-1,6-N-ACETYL-D-GLUCOSAMINE SYNTHASE"/>
    <property type="match status" value="1"/>
</dbReference>
<evidence type="ECO:0000259" key="1">
    <source>
        <dbReference type="Pfam" id="PF00535"/>
    </source>
</evidence>
<dbReference type="Gene3D" id="1.25.40.10">
    <property type="entry name" value="Tetratricopeptide repeat domain"/>
    <property type="match status" value="2"/>
</dbReference>
<protein>
    <submittedName>
        <fullName evidence="2">Beta 1,4 glucosyltransferase</fullName>
    </submittedName>
</protein>
<sequence length="360" mass="42582">MEEIYINTLSLCMIVKNEEDVIGRCLECVRDIFDEIIVVDTGSDDKTKEIVKKYTKGLYYFKWIEDFAAARNFAFSKATKDYIMWLDADDIILDKDKEKIKELKMNMDKSIDMVMMKYNTSFDSDGNVTFSYYRERIFKRSKNFRWIGEIHEVIPLEGNIIYSDAAISHKKLKNNDPKRNLRIFENMIANGKELDPRQQFYYARELYYNKRYKDAINIFNNFLDSGKGWIENCVNACQDLSYCYYAIGDSKKALNACFRSFEFDEPRAEICCDIGKYFLDREQYNQAIFWYELALTRKINETSGGFILLDCYNFTPYIQLCLCYFRIGDIKKSKEYNEKAAFIKPNDPAVVYNNKFFASI</sequence>
<dbReference type="Proteomes" id="UP000245622">
    <property type="component" value="Chromosome 1"/>
</dbReference>
<accession>A0A1V1I1K5</accession>
<dbReference type="AlphaFoldDB" id="A0A1V1I1K5"/>
<dbReference type="KEGG" id="ril:CRIB_1491"/>
<dbReference type="EMBL" id="LN555523">
    <property type="protein sequence ID" value="CED94098.1"/>
    <property type="molecule type" value="Genomic_DNA"/>
</dbReference>